<dbReference type="PROSITE" id="PS51318">
    <property type="entry name" value="TAT"/>
    <property type="match status" value="1"/>
</dbReference>
<keyword evidence="1" id="KW-0732">Signal</keyword>
<feature type="chain" id="PRO_5045898918" evidence="1">
    <location>
        <begin position="26"/>
        <end position="538"/>
    </location>
</feature>
<evidence type="ECO:0000313" key="5">
    <source>
        <dbReference type="Proteomes" id="UP000738431"/>
    </source>
</evidence>
<dbReference type="Pfam" id="PF07364">
    <property type="entry name" value="DUF1485"/>
    <property type="match status" value="1"/>
</dbReference>
<evidence type="ECO:0000256" key="1">
    <source>
        <dbReference type="SAM" id="SignalP"/>
    </source>
</evidence>
<reference evidence="4 5" key="1">
    <citation type="submission" date="2021-08" db="EMBL/GenBank/DDBJ databases">
        <authorList>
            <person name="Zhang D."/>
            <person name="Zhang A."/>
            <person name="Wang L."/>
        </authorList>
    </citation>
    <scope>NUCLEOTIDE SEQUENCE [LARGE SCALE GENOMIC DNA]</scope>
    <source>
        <strain evidence="4 5">WL0086</strain>
    </source>
</reference>
<evidence type="ECO:0000313" key="4">
    <source>
        <dbReference type="EMBL" id="WRQ85925.1"/>
    </source>
</evidence>
<organism evidence="4 5">
    <name type="scientific">Actomonas aquatica</name>
    <dbReference type="NCBI Taxonomy" id="2866162"/>
    <lineage>
        <taxon>Bacteria</taxon>
        <taxon>Pseudomonadati</taxon>
        <taxon>Verrucomicrobiota</taxon>
        <taxon>Opitutia</taxon>
        <taxon>Opitutales</taxon>
        <taxon>Opitutaceae</taxon>
        <taxon>Actomonas</taxon>
    </lineage>
</organism>
<sequence length="538" mass="58538">MDLTRRRFLSLSPAALAGASLPALAATAASTASAAATPSAPGKPLRIAVMTFSHETVTFLPYDTTIDDFTYEGSPAKREALLQSGSRSYMGGFVTVAREFAGVELVGIESPLGSKAGSGSGWLTHETFEHFMGNMIADLKTQGDFDGVFLALHGAMGVRGVPQPETEIARRVRAVVGPDAFIAATFDPHGNEDDSFYAFADLGFTVKYYPHYDSYLQGERAARTLIRTLRGQYQPTHYTVKVPIISPTVLQWTGASPWSDLVQRCLVWESTEPDTYVNFFYGFPWSDVPDVGMCFQVTTNGKPELAEKIAMDLAHTAWRQREALLNTTQIHPIAEGVSLAAAALESGAYPVVIADHSDRSGYATWTLQEIIKQDLSDALIVTVADRDAIATLVAGGVKPGDAFDMPVGGRVADSAGDPVRIVGTVATVTPGLGRSGKDETWVSVKFGRNNLLVISPFLKQIIQPEPLRELGITLEDYKVFVIKSRVHFRRGFDDNAFAKTILIVEPTQNFLGTVRLQGLPYEHVNLQNYYPYGDVSFP</sequence>
<feature type="domain" description="Microcystin LR degradation protein MlrC N-terminal" evidence="3">
    <location>
        <begin position="46"/>
        <end position="338"/>
    </location>
</feature>
<feature type="signal peptide" evidence="1">
    <location>
        <begin position="1"/>
        <end position="25"/>
    </location>
</feature>
<accession>A0ABZ1C3J0</accession>
<dbReference type="Proteomes" id="UP000738431">
    <property type="component" value="Chromosome"/>
</dbReference>
<dbReference type="InterPro" id="IPR006311">
    <property type="entry name" value="TAT_signal"/>
</dbReference>
<evidence type="ECO:0000259" key="2">
    <source>
        <dbReference type="Pfam" id="PF07171"/>
    </source>
</evidence>
<keyword evidence="5" id="KW-1185">Reference proteome</keyword>
<gene>
    <name evidence="4" type="ORF">K1X11_014015</name>
</gene>
<dbReference type="Pfam" id="PF07171">
    <property type="entry name" value="MlrC_C"/>
    <property type="match status" value="1"/>
</dbReference>
<name>A0ABZ1C3J0_9BACT</name>
<dbReference type="InterPro" id="IPR010799">
    <property type="entry name" value="MlrC_C"/>
</dbReference>
<reference evidence="4 5" key="2">
    <citation type="submission" date="2023-12" db="EMBL/GenBank/DDBJ databases">
        <title>Description of an unclassified Opitutus bacterium of Verrucomicrobiota.</title>
        <authorList>
            <person name="Zhang D.-F."/>
        </authorList>
    </citation>
    <scope>NUCLEOTIDE SEQUENCE [LARGE SCALE GENOMIC DNA]</scope>
    <source>
        <strain evidence="4 5">WL0086</strain>
    </source>
</reference>
<proteinExistence type="predicted"/>
<dbReference type="InterPro" id="IPR015995">
    <property type="entry name" value="MlrC_N"/>
</dbReference>
<feature type="domain" description="Microcystin LR degradation protein MlrC C-terminal" evidence="2">
    <location>
        <begin position="360"/>
        <end position="496"/>
    </location>
</feature>
<evidence type="ECO:0000259" key="3">
    <source>
        <dbReference type="Pfam" id="PF07364"/>
    </source>
</evidence>
<dbReference type="EMBL" id="CP139781">
    <property type="protein sequence ID" value="WRQ85925.1"/>
    <property type="molecule type" value="Genomic_DNA"/>
</dbReference>
<protein>
    <submittedName>
        <fullName evidence="4">M81 family metallopeptidase</fullName>
    </submittedName>
</protein>